<evidence type="ECO:0000313" key="3">
    <source>
        <dbReference type="Proteomes" id="UP001637990"/>
    </source>
</evidence>
<evidence type="ECO:0000259" key="1">
    <source>
        <dbReference type="Pfam" id="PF08845"/>
    </source>
</evidence>
<dbReference type="Proteomes" id="UP001637990">
    <property type="component" value="Unassembled WGS sequence"/>
</dbReference>
<protein>
    <submittedName>
        <fullName evidence="2">SymE family type I addiction module toxin</fullName>
    </submittedName>
</protein>
<evidence type="ECO:0000313" key="2">
    <source>
        <dbReference type="EMBL" id="MFO3707110.1"/>
    </source>
</evidence>
<sequence>MSKSGSLIGRSADAGDQYQPHLRLSGLWLEHLGVAIDTKLRITASAGQFLMGVSADEGAYR</sequence>
<gene>
    <name evidence="2" type="ORF">ACI6Q5_19550</name>
</gene>
<accession>A0ABW9MS97</accession>
<organism evidence="2 3">
    <name type="scientific">Xanthomonas codiaei</name>
    <dbReference type="NCBI Taxonomy" id="56463"/>
    <lineage>
        <taxon>Bacteria</taxon>
        <taxon>Pseudomonadati</taxon>
        <taxon>Pseudomonadota</taxon>
        <taxon>Gammaproteobacteria</taxon>
        <taxon>Lysobacterales</taxon>
        <taxon>Lysobacteraceae</taxon>
        <taxon>Xanthomonas</taxon>
    </lineage>
</organism>
<dbReference type="RefSeq" id="WP_410049830.1">
    <property type="nucleotide sequence ID" value="NZ_JBJGBS010000151.1"/>
</dbReference>
<feature type="domain" description="Toxin SymE-like" evidence="1">
    <location>
        <begin position="16"/>
        <end position="48"/>
    </location>
</feature>
<dbReference type="InterPro" id="IPR014944">
    <property type="entry name" value="Toxin_SymE-like"/>
</dbReference>
<proteinExistence type="predicted"/>
<name>A0ABW9MS97_9XANT</name>
<dbReference type="EMBL" id="JBJGBS010000151">
    <property type="protein sequence ID" value="MFO3707110.1"/>
    <property type="molecule type" value="Genomic_DNA"/>
</dbReference>
<dbReference type="Pfam" id="PF08845">
    <property type="entry name" value="SymE_toxin"/>
    <property type="match status" value="1"/>
</dbReference>
<comment type="caution">
    <text evidence="2">The sequence shown here is derived from an EMBL/GenBank/DDBJ whole genome shotgun (WGS) entry which is preliminary data.</text>
</comment>
<keyword evidence="3" id="KW-1185">Reference proteome</keyword>
<reference evidence="2 3" key="1">
    <citation type="submission" date="2024-11" db="EMBL/GenBank/DDBJ databases">
        <title>Genome sequencing of Xanthomonas codiaei.</title>
        <authorList>
            <person name="Studholme D.J."/>
        </authorList>
    </citation>
    <scope>NUCLEOTIDE SEQUENCE [LARGE SCALE GENOMIC DNA]</scope>
    <source>
        <strain evidence="2 3">NCPPB 4350</strain>
    </source>
</reference>